<evidence type="ECO:0000313" key="4">
    <source>
        <dbReference type="Proteomes" id="UP001165740"/>
    </source>
</evidence>
<dbReference type="Pfam" id="PF22493">
    <property type="entry name" value="PUF_NOP9"/>
    <property type="match status" value="1"/>
</dbReference>
<dbReference type="GO" id="GO:0000480">
    <property type="term" value="P:endonucleolytic cleavage in 5'-ETS of tricistronic rRNA transcript (SSU-rRNA, 5.8S rRNA, LSU-rRNA)"/>
    <property type="evidence" value="ECO:0007669"/>
    <property type="project" value="TreeGrafter"/>
</dbReference>
<dbReference type="GO" id="GO:0030688">
    <property type="term" value="C:preribosome, small subunit precursor"/>
    <property type="evidence" value="ECO:0007669"/>
    <property type="project" value="TreeGrafter"/>
</dbReference>
<dbReference type="OMA" id="HHLVRNF"/>
<dbReference type="InterPro" id="IPR016024">
    <property type="entry name" value="ARM-type_fold"/>
</dbReference>
<accession>A0A9W3AXK7</accession>
<dbReference type="Proteomes" id="UP001165740">
    <property type="component" value="Chromosome 7"/>
</dbReference>
<dbReference type="GO" id="GO:0000472">
    <property type="term" value="P:endonucleolytic cleavage to generate mature 5'-end of SSU-rRNA from (SSU-rRNA, 5.8S rRNA, LSU-rRNA)"/>
    <property type="evidence" value="ECO:0007669"/>
    <property type="project" value="TreeGrafter"/>
</dbReference>
<dbReference type="AlphaFoldDB" id="A0A9W3AXK7"/>
<feature type="compositionally biased region" description="Basic residues" evidence="3">
    <location>
        <begin position="9"/>
        <end position="21"/>
    </location>
</feature>
<feature type="compositionally biased region" description="Polar residues" evidence="3">
    <location>
        <begin position="637"/>
        <end position="659"/>
    </location>
</feature>
<gene>
    <name evidence="5 6" type="primary">LOC106066166</name>
</gene>
<evidence type="ECO:0000256" key="2">
    <source>
        <dbReference type="PROSITE-ProRule" id="PRU00317"/>
    </source>
</evidence>
<dbReference type="Gene3D" id="1.25.10.10">
    <property type="entry name" value="Leucine-rich Repeat Variant"/>
    <property type="match status" value="2"/>
</dbReference>
<feature type="compositionally biased region" description="Basic and acidic residues" evidence="3">
    <location>
        <begin position="619"/>
        <end position="628"/>
    </location>
</feature>
<feature type="region of interest" description="Disordered" evidence="3">
    <location>
        <begin position="9"/>
        <end position="33"/>
    </location>
</feature>
<dbReference type="RefSeq" id="XP_055891947.1">
    <property type="nucleotide sequence ID" value="XM_056035972.1"/>
</dbReference>
<dbReference type="GO" id="GO:0000447">
    <property type="term" value="P:endonucleolytic cleavage in ITS1 to separate SSU-rRNA from 5.8S rRNA and LSU-rRNA from tricistronic rRNA transcript (SSU-rRNA, 5.8S rRNA, LSU-rRNA)"/>
    <property type="evidence" value="ECO:0007669"/>
    <property type="project" value="TreeGrafter"/>
</dbReference>
<organism evidence="4 5">
    <name type="scientific">Biomphalaria glabrata</name>
    <name type="common">Bloodfluke planorb</name>
    <name type="synonym">Freshwater snail</name>
    <dbReference type="NCBI Taxonomy" id="6526"/>
    <lineage>
        <taxon>Eukaryota</taxon>
        <taxon>Metazoa</taxon>
        <taxon>Spiralia</taxon>
        <taxon>Lophotrochozoa</taxon>
        <taxon>Mollusca</taxon>
        <taxon>Gastropoda</taxon>
        <taxon>Heterobranchia</taxon>
        <taxon>Euthyneura</taxon>
        <taxon>Panpulmonata</taxon>
        <taxon>Hygrophila</taxon>
        <taxon>Lymnaeoidea</taxon>
        <taxon>Planorbidae</taxon>
        <taxon>Biomphalaria</taxon>
    </lineage>
</organism>
<feature type="compositionally biased region" description="Basic residues" evidence="3">
    <location>
        <begin position="676"/>
        <end position="689"/>
    </location>
</feature>
<feature type="region of interest" description="Disordered" evidence="3">
    <location>
        <begin position="619"/>
        <end position="746"/>
    </location>
</feature>
<dbReference type="PROSITE" id="PS50302">
    <property type="entry name" value="PUM"/>
    <property type="match status" value="2"/>
</dbReference>
<dbReference type="SMART" id="SM00025">
    <property type="entry name" value="Pumilio"/>
    <property type="match status" value="8"/>
</dbReference>
<dbReference type="GO" id="GO:0030686">
    <property type="term" value="C:90S preribosome"/>
    <property type="evidence" value="ECO:0007669"/>
    <property type="project" value="TreeGrafter"/>
</dbReference>
<evidence type="ECO:0000313" key="5">
    <source>
        <dbReference type="RefSeq" id="XP_055891947.1"/>
    </source>
</evidence>
<reference evidence="5 6" key="1">
    <citation type="submission" date="2025-04" db="UniProtKB">
        <authorList>
            <consortium name="RefSeq"/>
        </authorList>
    </citation>
    <scope>IDENTIFICATION</scope>
</reference>
<dbReference type="RefSeq" id="XP_055891950.1">
    <property type="nucleotide sequence ID" value="XM_056035975.1"/>
</dbReference>
<proteinExistence type="predicted"/>
<dbReference type="InterPro" id="IPR040000">
    <property type="entry name" value="NOP9"/>
</dbReference>
<dbReference type="OrthoDB" id="9987665at2759"/>
<dbReference type="SUPFAM" id="SSF48371">
    <property type="entry name" value="ARM repeat"/>
    <property type="match status" value="1"/>
</dbReference>
<dbReference type="PANTHER" id="PTHR13102">
    <property type="entry name" value="NUCLEOLAR PROTEIN 9"/>
    <property type="match status" value="1"/>
</dbReference>
<dbReference type="InterPro" id="IPR001313">
    <property type="entry name" value="Pumilio_RNA-bd_rpt"/>
</dbReference>
<evidence type="ECO:0000256" key="1">
    <source>
        <dbReference type="ARBA" id="ARBA00022737"/>
    </source>
</evidence>
<protein>
    <submittedName>
        <fullName evidence="5 6">Nucleolar protein 9-like</fullName>
    </submittedName>
</protein>
<name>A0A9W3AXK7_BIOGL</name>
<dbReference type="InterPro" id="IPR011989">
    <property type="entry name" value="ARM-like"/>
</dbReference>
<dbReference type="GO" id="GO:0000056">
    <property type="term" value="P:ribosomal small subunit export from nucleus"/>
    <property type="evidence" value="ECO:0007669"/>
    <property type="project" value="TreeGrafter"/>
</dbReference>
<feature type="compositionally biased region" description="Basic residues" evidence="3">
    <location>
        <begin position="737"/>
        <end position="746"/>
    </location>
</feature>
<sequence>MPKPFHAFKSKKHFNSKHSRSHNHDANESLNDESFGSEAKVKLGVISEELLSYYRNVSQSLNNDFEDSDSKDQFLNNVYASLKEDGIQVSQNQTVSRILEVLFAHSQPYHMTELFKSLSRELNIVTFDRFASHVFQALIKYLPAMYEVNDGSTTSPLKKSVEQICTYMESHMIDIMTHTYGSHVLRAFLQAVGGVEVQEEVLRSRMSRTQKKDDIVSQVSCSGKALSEDFRSSFVKLKDKVIKLCNFEDHLKDVNYCPVLQTVLLILHKTSPSEYYQLSKSIIEKTCIMPDSEDVNANDVSKKLPHIVQNEIGSFLIELLISLASETQFKEIYNLVFKDKLIYFAVHPVAGFVLRTLLSSVSDKSLMEEIMRTLLQYTEDILAVNHMGIIIKMAECCCRTGHLQNEFLKALMMAFHCYEPELRQIKIVPLLASLQTYDIFFSSDSGNTGSSEPSGHLLKSVNIHGSLFLQQLLQFKNTKLVVSSLMGLSPAEVAALCADKYGSHLIDTFFQSKAVPDKQKNAFIKYLQGNYVNIACNRNGSRCLENIWKSCSLKQRETIADELCQKQERVESDNFGRFLYRNFALFKFSHRKQEWLEIQGASLKKQRLLDEVLKGTDTKPALKDEGKQPKKKHKTHQIANESVTEPASKEQFSPVTLCTTAEEDTQPTVASDSSQHNKRKRKHEKKRVIRKPELDESIPLQEKVKEEKKKKKKKRKTDVDNETEAIPDTPDTEKSEHLKKKKHKKK</sequence>
<dbReference type="GO" id="GO:0005730">
    <property type="term" value="C:nucleolus"/>
    <property type="evidence" value="ECO:0007669"/>
    <property type="project" value="TreeGrafter"/>
</dbReference>
<keyword evidence="4" id="KW-1185">Reference proteome</keyword>
<feature type="repeat" description="Pumilio" evidence="2">
    <location>
        <begin position="299"/>
        <end position="334"/>
    </location>
</feature>
<keyword evidence="1" id="KW-0677">Repeat</keyword>
<evidence type="ECO:0000256" key="3">
    <source>
        <dbReference type="SAM" id="MobiDB-lite"/>
    </source>
</evidence>
<evidence type="ECO:0000313" key="6">
    <source>
        <dbReference type="RefSeq" id="XP_055891950.1"/>
    </source>
</evidence>
<feature type="repeat" description="Pumilio" evidence="2">
    <location>
        <begin position="167"/>
        <end position="203"/>
    </location>
</feature>
<dbReference type="PANTHER" id="PTHR13102:SF0">
    <property type="entry name" value="NUCLEOLAR PROTEIN 9"/>
    <property type="match status" value="1"/>
</dbReference>
<dbReference type="GeneID" id="106066166"/>
<dbReference type="GO" id="GO:0003723">
    <property type="term" value="F:RNA binding"/>
    <property type="evidence" value="ECO:0007669"/>
    <property type="project" value="InterPro"/>
</dbReference>